<dbReference type="EMBL" id="FQZP01000003">
    <property type="protein sequence ID" value="SHI50002.1"/>
    <property type="molecule type" value="Genomic_DNA"/>
</dbReference>
<evidence type="ECO:0000259" key="8">
    <source>
        <dbReference type="Pfam" id="PF13742"/>
    </source>
</evidence>
<accession>A0A1M6BMQ6</accession>
<dbReference type="PANTHER" id="PTHR30008">
    <property type="entry name" value="EXODEOXYRIBONUCLEASE 7 LARGE SUBUNIT"/>
    <property type="match status" value="1"/>
</dbReference>
<dbReference type="GO" id="GO:0009318">
    <property type="term" value="C:exodeoxyribonuclease VII complex"/>
    <property type="evidence" value="ECO:0007669"/>
    <property type="project" value="UniProtKB-UniRule"/>
</dbReference>
<feature type="domain" description="OB-fold nucleic acid binding" evidence="8">
    <location>
        <begin position="4"/>
        <end position="99"/>
    </location>
</feature>
<comment type="subunit">
    <text evidence="5">Heterooligomer composed of large and small subunits.</text>
</comment>
<dbReference type="RefSeq" id="WP_149677609.1">
    <property type="nucleotide sequence ID" value="NZ_DAONMB010000104.1"/>
</dbReference>
<comment type="catalytic activity">
    <reaction evidence="5 6">
        <text>Exonucleolytic cleavage in either 5'- to 3'- or 3'- to 5'-direction to yield nucleoside 5'-phosphates.</text>
        <dbReference type="EC" id="3.1.11.6"/>
    </reaction>
</comment>
<keyword evidence="10" id="KW-1185">Reference proteome</keyword>
<evidence type="ECO:0000256" key="2">
    <source>
        <dbReference type="ARBA" id="ARBA00022722"/>
    </source>
</evidence>
<dbReference type="Pfam" id="PF02601">
    <property type="entry name" value="Exonuc_VII_L"/>
    <property type="match status" value="1"/>
</dbReference>
<feature type="domain" description="Exonuclease VII large subunit C-terminal" evidence="7">
    <location>
        <begin position="122"/>
        <end position="318"/>
    </location>
</feature>
<reference evidence="9 10" key="1">
    <citation type="submission" date="2016-11" db="EMBL/GenBank/DDBJ databases">
        <authorList>
            <person name="Varghese N."/>
            <person name="Submissions S."/>
        </authorList>
    </citation>
    <scope>NUCLEOTIDE SEQUENCE [LARGE SCALE GENOMIC DNA]</scope>
    <source>
        <strain evidence="9 10">DSM 19027</strain>
    </source>
</reference>
<dbReference type="GO" id="GO:0008855">
    <property type="term" value="F:exodeoxyribonuclease VII activity"/>
    <property type="evidence" value="ECO:0007669"/>
    <property type="project" value="UniProtKB-UniRule"/>
</dbReference>
<dbReference type="CDD" id="cd04489">
    <property type="entry name" value="ExoVII_LU_OBF"/>
    <property type="match status" value="1"/>
</dbReference>
<keyword evidence="1 5" id="KW-0963">Cytoplasm</keyword>
<dbReference type="HAMAP" id="MF_00378">
    <property type="entry name" value="Exonuc_7_L"/>
    <property type="match status" value="1"/>
</dbReference>
<dbReference type="GO" id="GO:0005737">
    <property type="term" value="C:cytoplasm"/>
    <property type="evidence" value="ECO:0007669"/>
    <property type="project" value="UniProtKB-SubCell"/>
</dbReference>
<comment type="subcellular location">
    <subcellularLocation>
        <location evidence="5 6">Cytoplasm</location>
    </subcellularLocation>
</comment>
<dbReference type="Pfam" id="PF13742">
    <property type="entry name" value="tRNA_anti_2"/>
    <property type="match status" value="1"/>
</dbReference>
<keyword evidence="4 5" id="KW-0269">Exonuclease</keyword>
<dbReference type="GO" id="GO:0003676">
    <property type="term" value="F:nucleic acid binding"/>
    <property type="evidence" value="ECO:0007669"/>
    <property type="project" value="InterPro"/>
</dbReference>
<evidence type="ECO:0000256" key="3">
    <source>
        <dbReference type="ARBA" id="ARBA00022801"/>
    </source>
</evidence>
<evidence type="ECO:0000256" key="6">
    <source>
        <dbReference type="RuleBase" id="RU004355"/>
    </source>
</evidence>
<comment type="function">
    <text evidence="5">Bidirectionally degrades single-stranded DNA into large acid-insoluble oligonucleotides, which are then degraded further into small acid-soluble oligonucleotides.</text>
</comment>
<dbReference type="EC" id="3.1.11.6" evidence="5"/>
<keyword evidence="3 5" id="KW-0378">Hydrolase</keyword>
<sequence length="405" mass="45136">MNSLTVRELTAYIKQLLDSDMLLANVCVTGEISNFKWHSSGHMYFSIKDQDAVIRCVMFRTYNARMRFMPEEGMQVIVRGYVSVYAPGGNYQLYVEEMQPDGTGSLYLAFEQLKRKLEALGWFARERKKPIPQLPRAIGIVTSPTGAVIRDMLNVLQRRYPNVRVIIYPSAVQGSEAPAQLIRGLRYFNEAKNVDVIIIARGGGSLEDLWPFNDEGLARAIYESGIPVISAVGHETDFSISDFVADLRAPTPSAAAELAVPEKTALKERLTLYERSLVNSLMMRLKRERERIAALSSARSLIRPYERVDALRQQLDGRLRELALLGRSKLEKQRSALAGMAGRLDALSPLTVLSRGYALVQKEDGGVVKSIRAIAPGEMIMVRVADGRFGAKVEKPLDAFPDIIG</sequence>
<gene>
    <name evidence="5" type="primary">xseA</name>
    <name evidence="9" type="ORF">SAMN05444373_100363</name>
</gene>
<evidence type="ECO:0000256" key="5">
    <source>
        <dbReference type="HAMAP-Rule" id="MF_00378"/>
    </source>
</evidence>
<dbReference type="Proteomes" id="UP000324781">
    <property type="component" value="Unassembled WGS sequence"/>
</dbReference>
<keyword evidence="2 5" id="KW-0540">Nuclease</keyword>
<evidence type="ECO:0000313" key="9">
    <source>
        <dbReference type="EMBL" id="SHI50002.1"/>
    </source>
</evidence>
<dbReference type="NCBIfam" id="TIGR00237">
    <property type="entry name" value="xseA"/>
    <property type="match status" value="1"/>
</dbReference>
<dbReference type="InterPro" id="IPR025824">
    <property type="entry name" value="OB-fold_nuc-bd_dom"/>
</dbReference>
<dbReference type="AlphaFoldDB" id="A0A1M6BMQ6"/>
<dbReference type="InterPro" id="IPR020579">
    <property type="entry name" value="Exonuc_VII_lsu_C"/>
</dbReference>
<proteinExistence type="inferred from homology"/>
<evidence type="ECO:0000259" key="7">
    <source>
        <dbReference type="Pfam" id="PF02601"/>
    </source>
</evidence>
<dbReference type="OrthoDB" id="9802795at2"/>
<evidence type="ECO:0000256" key="1">
    <source>
        <dbReference type="ARBA" id="ARBA00022490"/>
    </source>
</evidence>
<evidence type="ECO:0000313" key="10">
    <source>
        <dbReference type="Proteomes" id="UP000324781"/>
    </source>
</evidence>
<evidence type="ECO:0000256" key="4">
    <source>
        <dbReference type="ARBA" id="ARBA00022839"/>
    </source>
</evidence>
<name>A0A1M6BMQ6_9FIRM</name>
<protein>
    <recommendedName>
        <fullName evidence="5">Exodeoxyribonuclease 7 large subunit</fullName>
        <ecNumber evidence="5">3.1.11.6</ecNumber>
    </recommendedName>
    <alternativeName>
        <fullName evidence="5">Exodeoxyribonuclease VII large subunit</fullName>
        <shortName evidence="5">Exonuclease VII large subunit</shortName>
    </alternativeName>
</protein>
<dbReference type="InterPro" id="IPR003753">
    <property type="entry name" value="Exonuc_VII_L"/>
</dbReference>
<dbReference type="PANTHER" id="PTHR30008:SF0">
    <property type="entry name" value="EXODEOXYRIBONUCLEASE 7 LARGE SUBUNIT"/>
    <property type="match status" value="1"/>
</dbReference>
<organism evidence="9 10">
    <name type="scientific">Thermoclostridium caenicola</name>
    <dbReference type="NCBI Taxonomy" id="659425"/>
    <lineage>
        <taxon>Bacteria</taxon>
        <taxon>Bacillati</taxon>
        <taxon>Bacillota</taxon>
        <taxon>Clostridia</taxon>
        <taxon>Eubacteriales</taxon>
        <taxon>Oscillospiraceae</taxon>
        <taxon>Thermoclostridium</taxon>
    </lineage>
</organism>
<dbReference type="GO" id="GO:0006308">
    <property type="term" value="P:DNA catabolic process"/>
    <property type="evidence" value="ECO:0007669"/>
    <property type="project" value="UniProtKB-UniRule"/>
</dbReference>
<comment type="similarity">
    <text evidence="5 6">Belongs to the XseA family.</text>
</comment>